<dbReference type="Proteomes" id="UP000037696">
    <property type="component" value="Unassembled WGS sequence"/>
</dbReference>
<sequence>SFTIHCKSGAKRRYIIRHLQTSSGSIISNN</sequence>
<proteinExistence type="predicted"/>
<dbReference type="AlphaFoldDB" id="A0A0M9WA63"/>
<reference evidence="1 2" key="1">
    <citation type="submission" date="2015-08" db="EMBL/GenBank/DDBJ databases">
        <title>Genome sequencing of Penicillium nordicum.</title>
        <authorList>
            <person name="Nguyen H.D."/>
            <person name="Seifert K.A."/>
        </authorList>
    </citation>
    <scope>NUCLEOTIDE SEQUENCE [LARGE SCALE GENOMIC DNA]</scope>
    <source>
        <strain evidence="1 2">DAOMC 185683</strain>
    </source>
</reference>
<evidence type="ECO:0000313" key="2">
    <source>
        <dbReference type="Proteomes" id="UP000037696"/>
    </source>
</evidence>
<gene>
    <name evidence="1" type="ORF">ACN38_g12073</name>
</gene>
<dbReference type="EMBL" id="LHQQ01000350">
    <property type="protein sequence ID" value="KOS37139.1"/>
    <property type="molecule type" value="Genomic_DNA"/>
</dbReference>
<comment type="caution">
    <text evidence="1">The sequence shown here is derived from an EMBL/GenBank/DDBJ whole genome shotgun (WGS) entry which is preliminary data.</text>
</comment>
<evidence type="ECO:0000313" key="1">
    <source>
        <dbReference type="EMBL" id="KOS37139.1"/>
    </source>
</evidence>
<keyword evidence="2" id="KW-1185">Reference proteome</keyword>
<name>A0A0M9WA63_9EURO</name>
<protein>
    <submittedName>
        <fullName evidence="1">Uncharacterized protein</fullName>
    </submittedName>
</protein>
<feature type="non-terminal residue" evidence="1">
    <location>
        <position position="1"/>
    </location>
</feature>
<organism evidence="1 2">
    <name type="scientific">Penicillium nordicum</name>
    <dbReference type="NCBI Taxonomy" id="229535"/>
    <lineage>
        <taxon>Eukaryota</taxon>
        <taxon>Fungi</taxon>
        <taxon>Dikarya</taxon>
        <taxon>Ascomycota</taxon>
        <taxon>Pezizomycotina</taxon>
        <taxon>Eurotiomycetes</taxon>
        <taxon>Eurotiomycetidae</taxon>
        <taxon>Eurotiales</taxon>
        <taxon>Aspergillaceae</taxon>
        <taxon>Penicillium</taxon>
    </lineage>
</organism>
<accession>A0A0M9WA63</accession>